<feature type="compositionally biased region" description="Basic and acidic residues" evidence="5">
    <location>
        <begin position="7"/>
        <end position="23"/>
    </location>
</feature>
<dbReference type="Proteomes" id="UP001212841">
    <property type="component" value="Unassembled WGS sequence"/>
</dbReference>
<feature type="compositionally biased region" description="Polar residues" evidence="5">
    <location>
        <begin position="37"/>
        <end position="47"/>
    </location>
</feature>
<feature type="domain" description="C3H1-type" evidence="6">
    <location>
        <begin position="96"/>
        <end position="123"/>
    </location>
</feature>
<dbReference type="InterPro" id="IPR036855">
    <property type="entry name" value="Znf_CCCH_sf"/>
</dbReference>
<organism evidence="7 8">
    <name type="scientific">Rhizophlyctis rosea</name>
    <dbReference type="NCBI Taxonomy" id="64517"/>
    <lineage>
        <taxon>Eukaryota</taxon>
        <taxon>Fungi</taxon>
        <taxon>Fungi incertae sedis</taxon>
        <taxon>Chytridiomycota</taxon>
        <taxon>Chytridiomycota incertae sedis</taxon>
        <taxon>Chytridiomycetes</taxon>
        <taxon>Rhizophlyctidales</taxon>
        <taxon>Rhizophlyctidaceae</taxon>
        <taxon>Rhizophlyctis</taxon>
    </lineage>
</organism>
<evidence type="ECO:0000313" key="7">
    <source>
        <dbReference type="EMBL" id="KAJ3043080.1"/>
    </source>
</evidence>
<evidence type="ECO:0000313" key="8">
    <source>
        <dbReference type="Proteomes" id="UP001212841"/>
    </source>
</evidence>
<dbReference type="SUPFAM" id="SSF90229">
    <property type="entry name" value="CCCH zinc finger"/>
    <property type="match status" value="1"/>
</dbReference>
<keyword evidence="3 4" id="KW-0862">Zinc</keyword>
<dbReference type="PANTHER" id="PTHR12681:SF0">
    <property type="entry name" value="ZINC FINGER CCCH DOMAIN-CONTAINING PROTEIN 15"/>
    <property type="match status" value="1"/>
</dbReference>
<feature type="compositionally biased region" description="Basic and acidic residues" evidence="5">
    <location>
        <begin position="53"/>
        <end position="73"/>
    </location>
</feature>
<dbReference type="PROSITE" id="PS50103">
    <property type="entry name" value="ZF_C3H1"/>
    <property type="match status" value="2"/>
</dbReference>
<evidence type="ECO:0000256" key="2">
    <source>
        <dbReference type="ARBA" id="ARBA00022771"/>
    </source>
</evidence>
<reference evidence="7" key="1">
    <citation type="submission" date="2020-05" db="EMBL/GenBank/DDBJ databases">
        <title>Phylogenomic resolution of chytrid fungi.</title>
        <authorList>
            <person name="Stajich J.E."/>
            <person name="Amses K."/>
            <person name="Simmons R."/>
            <person name="Seto K."/>
            <person name="Myers J."/>
            <person name="Bonds A."/>
            <person name="Quandt C.A."/>
            <person name="Barry K."/>
            <person name="Liu P."/>
            <person name="Grigoriev I."/>
            <person name="Longcore J.E."/>
            <person name="James T.Y."/>
        </authorList>
    </citation>
    <scope>NUCLEOTIDE SEQUENCE</scope>
    <source>
        <strain evidence="7">JEL0318</strain>
    </source>
</reference>
<comment type="caution">
    <text evidence="7">The sequence shown here is derived from an EMBL/GenBank/DDBJ whole genome shotgun (WGS) entry which is preliminary data.</text>
</comment>
<feature type="region of interest" description="Disordered" evidence="5">
    <location>
        <begin position="305"/>
        <end position="331"/>
    </location>
</feature>
<feature type="non-terminal residue" evidence="7">
    <location>
        <position position="1"/>
    </location>
</feature>
<evidence type="ECO:0000256" key="1">
    <source>
        <dbReference type="ARBA" id="ARBA00022723"/>
    </source>
</evidence>
<dbReference type="InterPro" id="IPR000571">
    <property type="entry name" value="Znf_CCCH"/>
</dbReference>
<protein>
    <recommendedName>
        <fullName evidence="6">C3H1-type domain-containing protein</fullName>
    </recommendedName>
</protein>
<dbReference type="InterPro" id="IPR032378">
    <property type="entry name" value="ZC3H15/TMA46_C"/>
</dbReference>
<dbReference type="Gene3D" id="4.10.1000.10">
    <property type="entry name" value="Zinc finger, CCCH-type"/>
    <property type="match status" value="1"/>
</dbReference>
<dbReference type="EMBL" id="JADGJD010001378">
    <property type="protein sequence ID" value="KAJ3043080.1"/>
    <property type="molecule type" value="Genomic_DNA"/>
</dbReference>
<feature type="compositionally biased region" description="Basic and acidic residues" evidence="5">
    <location>
        <begin position="322"/>
        <end position="331"/>
    </location>
</feature>
<keyword evidence="1 4" id="KW-0479">Metal-binding</keyword>
<keyword evidence="8" id="KW-1185">Reference proteome</keyword>
<evidence type="ECO:0000256" key="5">
    <source>
        <dbReference type="SAM" id="MobiDB-lite"/>
    </source>
</evidence>
<sequence>MPPKVSKKAETQAKKKAVEDKTFGLKNKNKSSKVNKYVQQVQSQVNAAGNPKARKDAEDRKKTIEDKKKAEEQKKAELAELFKPVQQQQKVPFGVDPKTILCSFFKVGQCQKGAKCKFSHDANVERKAAKVDLYTDKRDTKDENMETWDQAKLEEAVNSKHGAKDNLNKPTDIVCKYFIEAIESRKYGWFWECPNGAGCKYRHALPPGFVLKKKETEEERREREERERENQITIEDFLETERHKLGPNTTPVTAESFAKWKADRKSREAALQKDAAKAKQEAYEKAKAGMKSGMSFSGRELFDFNPDWAEGDMDDDEGAMDEYIREESEDE</sequence>
<dbReference type="GO" id="GO:0002181">
    <property type="term" value="P:cytoplasmic translation"/>
    <property type="evidence" value="ECO:0007669"/>
    <property type="project" value="TreeGrafter"/>
</dbReference>
<dbReference type="PANTHER" id="PTHR12681">
    <property type="entry name" value="ZINC FINGER-CONTAINING PROTEIN P48ZNF"/>
    <property type="match status" value="1"/>
</dbReference>
<evidence type="ECO:0000256" key="4">
    <source>
        <dbReference type="PROSITE-ProRule" id="PRU00723"/>
    </source>
</evidence>
<proteinExistence type="predicted"/>
<feature type="zinc finger region" description="C3H1-type" evidence="4">
    <location>
        <begin position="96"/>
        <end position="123"/>
    </location>
</feature>
<gene>
    <name evidence="7" type="ORF">HK097_001823</name>
</gene>
<dbReference type="GO" id="GO:0003729">
    <property type="term" value="F:mRNA binding"/>
    <property type="evidence" value="ECO:0007669"/>
    <property type="project" value="TreeGrafter"/>
</dbReference>
<evidence type="ECO:0000259" key="6">
    <source>
        <dbReference type="PROSITE" id="PS50103"/>
    </source>
</evidence>
<dbReference type="Pfam" id="PF00642">
    <property type="entry name" value="zf-CCCH"/>
    <property type="match status" value="1"/>
</dbReference>
<dbReference type="GO" id="GO:0005829">
    <property type="term" value="C:cytosol"/>
    <property type="evidence" value="ECO:0007669"/>
    <property type="project" value="TreeGrafter"/>
</dbReference>
<accession>A0AAD5S672</accession>
<evidence type="ECO:0000256" key="3">
    <source>
        <dbReference type="ARBA" id="ARBA00022833"/>
    </source>
</evidence>
<feature type="domain" description="C3H1-type" evidence="6">
    <location>
        <begin position="169"/>
        <end position="206"/>
    </location>
</feature>
<feature type="compositionally biased region" description="Acidic residues" evidence="5">
    <location>
        <begin position="309"/>
        <end position="320"/>
    </location>
</feature>
<dbReference type="Gene3D" id="6.20.400.10">
    <property type="match status" value="1"/>
</dbReference>
<feature type="region of interest" description="Disordered" evidence="5">
    <location>
        <begin position="1"/>
        <end position="73"/>
    </location>
</feature>
<name>A0AAD5S672_9FUNG</name>
<keyword evidence="2 4" id="KW-0863">Zinc-finger</keyword>
<feature type="zinc finger region" description="C3H1-type" evidence="4">
    <location>
        <begin position="169"/>
        <end position="206"/>
    </location>
</feature>
<dbReference type="AlphaFoldDB" id="A0AAD5S672"/>
<dbReference type="GO" id="GO:0008270">
    <property type="term" value="F:zinc ion binding"/>
    <property type="evidence" value="ECO:0007669"/>
    <property type="project" value="UniProtKB-KW"/>
</dbReference>
<dbReference type="SMART" id="SM00356">
    <property type="entry name" value="ZnF_C3H1"/>
    <property type="match status" value="2"/>
</dbReference>
<dbReference type="Pfam" id="PF16543">
    <property type="entry name" value="DFRP_C"/>
    <property type="match status" value="1"/>
</dbReference>